<evidence type="ECO:0000256" key="2">
    <source>
        <dbReference type="SAM" id="Phobius"/>
    </source>
</evidence>
<sequence length="378" mass="39535">MTIPMSSAVSEPVRIPADVERADRVLAGLTARQLAILAVPGLVLYAVYAATRGVIPVAAFLVVAAPVAVAAGLLALGSRDGVSLDRLVLAALRQRMTPRVQVAAPDGVTPAPEWVTARATRLDDAMSQVRPSALQFPAEAVTEAGVIDLGPDGMAVVAVASTVNFGLRTPGEQEALVASFGRYLHSLTAPVQILIRAQRLDLSAQIAELRQHAGGLPHPALEAAAREHADFLAQLAQQSDLLRRQVLLILREPLTSTPTSRAARLFGGRARRVDDRAAGLRRAAETRLARRLGEAVTLLSAAGIVITPLDASQATAVLASACNPDTLIPPTAGLAAADEVITTASDYDSLDVDDQPLGPQPPVAPDIAGGEDELWWAK</sequence>
<keyword evidence="2" id="KW-1133">Transmembrane helix</keyword>
<accession>A0ABU2JFJ1</accession>
<dbReference type="Pfam" id="PF12666">
    <property type="entry name" value="PrgI"/>
    <property type="match status" value="1"/>
</dbReference>
<reference evidence="4" key="1">
    <citation type="submission" date="2023-07" db="EMBL/GenBank/DDBJ databases">
        <title>30 novel species of actinomycetes from the DSMZ collection.</title>
        <authorList>
            <person name="Nouioui I."/>
        </authorList>
    </citation>
    <scope>NUCLEOTIDE SEQUENCE [LARGE SCALE GENOMIC DNA]</scope>
    <source>
        <strain evidence="4">DSM 44399</strain>
    </source>
</reference>
<gene>
    <name evidence="3" type="ORF">RM423_20515</name>
</gene>
<dbReference type="EMBL" id="JAVREH010000051">
    <property type="protein sequence ID" value="MDT0263762.1"/>
    <property type="molecule type" value="Genomic_DNA"/>
</dbReference>
<keyword evidence="2" id="KW-0812">Transmembrane</keyword>
<feature type="transmembrane region" description="Helical" evidence="2">
    <location>
        <begin position="57"/>
        <end position="76"/>
    </location>
</feature>
<dbReference type="RefSeq" id="WP_311424907.1">
    <property type="nucleotide sequence ID" value="NZ_JAVREH010000051.1"/>
</dbReference>
<evidence type="ECO:0000313" key="4">
    <source>
        <dbReference type="Proteomes" id="UP001183176"/>
    </source>
</evidence>
<organism evidence="3 4">
    <name type="scientific">Jatrophihabitans lederbergiae</name>
    <dbReference type="NCBI Taxonomy" id="3075547"/>
    <lineage>
        <taxon>Bacteria</taxon>
        <taxon>Bacillati</taxon>
        <taxon>Actinomycetota</taxon>
        <taxon>Actinomycetes</taxon>
        <taxon>Jatrophihabitantales</taxon>
        <taxon>Jatrophihabitantaceae</taxon>
        <taxon>Jatrophihabitans</taxon>
    </lineage>
</organism>
<evidence type="ECO:0000313" key="3">
    <source>
        <dbReference type="EMBL" id="MDT0263762.1"/>
    </source>
</evidence>
<proteinExistence type="predicted"/>
<feature type="region of interest" description="Disordered" evidence="1">
    <location>
        <begin position="349"/>
        <end position="371"/>
    </location>
</feature>
<dbReference type="InterPro" id="IPR024414">
    <property type="entry name" value="Uncharacterised_PrgI"/>
</dbReference>
<comment type="caution">
    <text evidence="3">The sequence shown here is derived from an EMBL/GenBank/DDBJ whole genome shotgun (WGS) entry which is preliminary data.</text>
</comment>
<feature type="transmembrane region" description="Helical" evidence="2">
    <location>
        <begin position="34"/>
        <end position="51"/>
    </location>
</feature>
<keyword evidence="2" id="KW-0472">Membrane</keyword>
<protein>
    <submittedName>
        <fullName evidence="3">PrgI family protein</fullName>
    </submittedName>
</protein>
<name>A0ABU2JFJ1_9ACTN</name>
<dbReference type="Proteomes" id="UP001183176">
    <property type="component" value="Unassembled WGS sequence"/>
</dbReference>
<evidence type="ECO:0000256" key="1">
    <source>
        <dbReference type="SAM" id="MobiDB-lite"/>
    </source>
</evidence>
<keyword evidence="4" id="KW-1185">Reference proteome</keyword>